<gene>
    <name evidence="2" type="ORF">A3D07_00335</name>
</gene>
<dbReference type="AlphaFoldDB" id="A0A1F5GK87"/>
<proteinExistence type="predicted"/>
<feature type="transmembrane region" description="Helical" evidence="1">
    <location>
        <begin position="12"/>
        <end position="31"/>
    </location>
</feature>
<sequence length="112" mass="12653">MWEAPCEVFSLIFLVTWLAAIVAALIISYRIWHLKLNKYHKIILQIVILYLSPLIVFFVVEILEPGSLLNFNFAATQIPGHIEQIFDVPAFIFIPINILGPAISGFEVSVPC</sequence>
<organism evidence="2 3">
    <name type="scientific">Candidatus Curtissbacteria bacterium RIFCSPHIGHO2_02_FULL_42_15</name>
    <dbReference type="NCBI Taxonomy" id="1797716"/>
    <lineage>
        <taxon>Bacteria</taxon>
        <taxon>Candidatus Curtissiibacteriota</taxon>
    </lineage>
</organism>
<keyword evidence="1" id="KW-0472">Membrane</keyword>
<accession>A0A1F5GK87</accession>
<name>A0A1F5GK87_9BACT</name>
<dbReference type="EMBL" id="MFBF01000001">
    <property type="protein sequence ID" value="OGD92244.1"/>
    <property type="molecule type" value="Genomic_DNA"/>
</dbReference>
<reference evidence="2 3" key="1">
    <citation type="journal article" date="2016" name="Nat. Commun.">
        <title>Thousands of microbial genomes shed light on interconnected biogeochemical processes in an aquifer system.</title>
        <authorList>
            <person name="Anantharaman K."/>
            <person name="Brown C.T."/>
            <person name="Hug L.A."/>
            <person name="Sharon I."/>
            <person name="Castelle C.J."/>
            <person name="Probst A.J."/>
            <person name="Thomas B.C."/>
            <person name="Singh A."/>
            <person name="Wilkins M.J."/>
            <person name="Karaoz U."/>
            <person name="Brodie E.L."/>
            <person name="Williams K.H."/>
            <person name="Hubbard S.S."/>
            <person name="Banfield J.F."/>
        </authorList>
    </citation>
    <scope>NUCLEOTIDE SEQUENCE [LARGE SCALE GENOMIC DNA]</scope>
</reference>
<evidence type="ECO:0000313" key="2">
    <source>
        <dbReference type="EMBL" id="OGD92244.1"/>
    </source>
</evidence>
<evidence type="ECO:0000256" key="1">
    <source>
        <dbReference type="SAM" id="Phobius"/>
    </source>
</evidence>
<keyword evidence="1" id="KW-0812">Transmembrane</keyword>
<feature type="transmembrane region" description="Helical" evidence="1">
    <location>
        <begin position="43"/>
        <end position="63"/>
    </location>
</feature>
<keyword evidence="1" id="KW-1133">Transmembrane helix</keyword>
<protein>
    <submittedName>
        <fullName evidence="2">Uncharacterized protein</fullName>
    </submittedName>
</protein>
<evidence type="ECO:0000313" key="3">
    <source>
        <dbReference type="Proteomes" id="UP000177124"/>
    </source>
</evidence>
<comment type="caution">
    <text evidence="2">The sequence shown here is derived from an EMBL/GenBank/DDBJ whole genome shotgun (WGS) entry which is preliminary data.</text>
</comment>
<dbReference type="Proteomes" id="UP000177124">
    <property type="component" value="Unassembled WGS sequence"/>
</dbReference>